<organism evidence="2 3">
    <name type="scientific">Ophiocordyceps australis</name>
    <dbReference type="NCBI Taxonomy" id="1399860"/>
    <lineage>
        <taxon>Eukaryota</taxon>
        <taxon>Fungi</taxon>
        <taxon>Dikarya</taxon>
        <taxon>Ascomycota</taxon>
        <taxon>Pezizomycotina</taxon>
        <taxon>Sordariomycetes</taxon>
        <taxon>Hypocreomycetidae</taxon>
        <taxon>Hypocreales</taxon>
        <taxon>Ophiocordycipitaceae</taxon>
        <taxon>Ophiocordyceps</taxon>
    </lineage>
</organism>
<name>A0A2C5Y0Z4_9HYPO</name>
<protein>
    <submittedName>
        <fullName evidence="2">Uncharacterized protein</fullName>
    </submittedName>
</protein>
<dbReference type="EMBL" id="NJET01000055">
    <property type="protein sequence ID" value="PHH63165.1"/>
    <property type="molecule type" value="Genomic_DNA"/>
</dbReference>
<evidence type="ECO:0000313" key="3">
    <source>
        <dbReference type="Proteomes" id="UP000226192"/>
    </source>
</evidence>
<evidence type="ECO:0000256" key="1">
    <source>
        <dbReference type="SAM" id="MobiDB-lite"/>
    </source>
</evidence>
<accession>A0A2C5Y0Z4</accession>
<dbReference type="Proteomes" id="UP000226192">
    <property type="component" value="Unassembled WGS sequence"/>
</dbReference>
<keyword evidence="3" id="KW-1185">Reference proteome</keyword>
<reference evidence="2 3" key="1">
    <citation type="submission" date="2017-06" db="EMBL/GenBank/DDBJ databases">
        <title>Ant-infecting Ophiocordyceps genomes reveal a high diversity of potential behavioral manipulation genes and a possible major role for enterotoxins.</title>
        <authorList>
            <person name="De Bekker C."/>
            <person name="Evans H.C."/>
            <person name="Brachmann A."/>
            <person name="Hughes D.P."/>
        </authorList>
    </citation>
    <scope>NUCLEOTIDE SEQUENCE [LARGE SCALE GENOMIC DNA]</scope>
    <source>
        <strain evidence="2 3">Map64</strain>
    </source>
</reference>
<feature type="region of interest" description="Disordered" evidence="1">
    <location>
        <begin position="24"/>
        <end position="54"/>
    </location>
</feature>
<proteinExistence type="predicted"/>
<dbReference type="AlphaFoldDB" id="A0A2C5Y0Z4"/>
<comment type="caution">
    <text evidence="2">The sequence shown here is derived from an EMBL/GenBank/DDBJ whole genome shotgun (WGS) entry which is preliminary data.</text>
</comment>
<evidence type="ECO:0000313" key="2">
    <source>
        <dbReference type="EMBL" id="PHH63165.1"/>
    </source>
</evidence>
<sequence>MHSRPKEIPSPVLTAAQLVHQGFPTPAHAHPLSTAAPSQTNHLMPAPENPAKIAAPRRGTLPTMRMLFGTRALPQCAPGASAGVLPLGHLLGIGGNLHVPRAGSGRFMEQVVDEMLQSHAKKITAKKPKT</sequence>
<gene>
    <name evidence="2" type="ORF">CDD81_6216</name>
</gene>